<dbReference type="AlphaFoldDB" id="A0A9Q3PNV0"/>
<evidence type="ECO:0000313" key="2">
    <source>
        <dbReference type="EMBL" id="MBW0567411.1"/>
    </source>
</evidence>
<evidence type="ECO:0000313" key="3">
    <source>
        <dbReference type="Proteomes" id="UP000765509"/>
    </source>
</evidence>
<evidence type="ECO:0000256" key="1">
    <source>
        <dbReference type="SAM" id="MobiDB-lite"/>
    </source>
</evidence>
<name>A0A9Q3PNV0_9BASI</name>
<accession>A0A9Q3PNV0</accession>
<dbReference type="EMBL" id="AVOT02080822">
    <property type="protein sequence ID" value="MBW0567411.1"/>
    <property type="molecule type" value="Genomic_DNA"/>
</dbReference>
<feature type="region of interest" description="Disordered" evidence="1">
    <location>
        <begin position="1"/>
        <end position="31"/>
    </location>
</feature>
<keyword evidence="3" id="KW-1185">Reference proteome</keyword>
<proteinExistence type="predicted"/>
<organism evidence="2 3">
    <name type="scientific">Austropuccinia psidii MF-1</name>
    <dbReference type="NCBI Taxonomy" id="1389203"/>
    <lineage>
        <taxon>Eukaryota</taxon>
        <taxon>Fungi</taxon>
        <taxon>Dikarya</taxon>
        <taxon>Basidiomycota</taxon>
        <taxon>Pucciniomycotina</taxon>
        <taxon>Pucciniomycetes</taxon>
        <taxon>Pucciniales</taxon>
        <taxon>Sphaerophragmiaceae</taxon>
        <taxon>Austropuccinia</taxon>
    </lineage>
</organism>
<reference evidence="2" key="1">
    <citation type="submission" date="2021-03" db="EMBL/GenBank/DDBJ databases">
        <title>Draft genome sequence of rust myrtle Austropuccinia psidii MF-1, a brazilian biotype.</title>
        <authorList>
            <person name="Quecine M.C."/>
            <person name="Pachon D.M.R."/>
            <person name="Bonatelli M.L."/>
            <person name="Correr F.H."/>
            <person name="Franceschini L.M."/>
            <person name="Leite T.F."/>
            <person name="Margarido G.R.A."/>
            <person name="Almeida C.A."/>
            <person name="Ferrarezi J.A."/>
            <person name="Labate C.A."/>
        </authorList>
    </citation>
    <scope>NUCLEOTIDE SEQUENCE</scope>
    <source>
        <strain evidence="2">MF-1</strain>
    </source>
</reference>
<comment type="caution">
    <text evidence="2">The sequence shown here is derived from an EMBL/GenBank/DDBJ whole genome shotgun (WGS) entry which is preliminary data.</text>
</comment>
<feature type="region of interest" description="Disordered" evidence="1">
    <location>
        <begin position="51"/>
        <end position="70"/>
    </location>
</feature>
<dbReference type="Proteomes" id="UP000765509">
    <property type="component" value="Unassembled WGS sequence"/>
</dbReference>
<gene>
    <name evidence="2" type="ORF">O181_107126</name>
</gene>
<protein>
    <submittedName>
        <fullName evidence="2">Uncharacterized protein</fullName>
    </submittedName>
</protein>
<feature type="compositionally biased region" description="Basic and acidic residues" evidence="1">
    <location>
        <begin position="51"/>
        <end position="61"/>
    </location>
</feature>
<sequence length="70" mass="7856">MTIKHSPPARKTRSQARAQAVPTPTQRAPLDSTLAVPQLSAQLDRGLNLEEKHHPGRKEEGQDYQVLFQE</sequence>